<reference evidence="2 3" key="1">
    <citation type="journal article" date="2014" name="Int. J. Syst. Evol. Microbiol.">
        <title>Complete genome sequence of Corynebacterium casei LMG S-19264T (=DSM 44701T), isolated from a smear-ripened cheese.</title>
        <authorList>
            <consortium name="US DOE Joint Genome Institute (JGI-PGF)"/>
            <person name="Walter F."/>
            <person name="Albersmeier A."/>
            <person name="Kalinowski J."/>
            <person name="Ruckert C."/>
        </authorList>
    </citation>
    <scope>NUCLEOTIDE SEQUENCE [LARGE SCALE GENOMIC DNA]</scope>
    <source>
        <strain evidence="2 3">CGMCC 1.15896</strain>
    </source>
</reference>
<dbReference type="EMBL" id="BMKB01000002">
    <property type="protein sequence ID" value="GGA46868.1"/>
    <property type="molecule type" value="Genomic_DNA"/>
</dbReference>
<keyword evidence="3" id="KW-1185">Reference proteome</keyword>
<evidence type="ECO:0000313" key="3">
    <source>
        <dbReference type="Proteomes" id="UP000596977"/>
    </source>
</evidence>
<protein>
    <submittedName>
        <fullName evidence="2">Uncharacterized protein</fullName>
    </submittedName>
</protein>
<keyword evidence="1" id="KW-0812">Transmembrane</keyword>
<sequence length="55" mass="5975">MAEKNGKKPEYGSDAHNKAMGRAAFKFAAFLAAVIALFYAVQWLTYTGLSVFSGQ</sequence>
<feature type="transmembrane region" description="Helical" evidence="1">
    <location>
        <begin position="27"/>
        <end position="46"/>
    </location>
</feature>
<dbReference type="AlphaFoldDB" id="A0A916RAX6"/>
<keyword evidence="1" id="KW-1133">Transmembrane helix</keyword>
<comment type="caution">
    <text evidence="2">The sequence shown here is derived from an EMBL/GenBank/DDBJ whole genome shotgun (WGS) entry which is preliminary data.</text>
</comment>
<gene>
    <name evidence="2" type="ORF">GCM10011499_15810</name>
</gene>
<keyword evidence="1" id="KW-0472">Membrane</keyword>
<dbReference type="Proteomes" id="UP000596977">
    <property type="component" value="Unassembled WGS sequence"/>
</dbReference>
<organism evidence="2 3">
    <name type="scientific">Pelagibacterium lentulum</name>
    <dbReference type="NCBI Taxonomy" id="2029865"/>
    <lineage>
        <taxon>Bacteria</taxon>
        <taxon>Pseudomonadati</taxon>
        <taxon>Pseudomonadota</taxon>
        <taxon>Alphaproteobacteria</taxon>
        <taxon>Hyphomicrobiales</taxon>
        <taxon>Devosiaceae</taxon>
        <taxon>Pelagibacterium</taxon>
    </lineage>
</organism>
<dbReference type="RefSeq" id="WP_164735074.1">
    <property type="nucleotide sequence ID" value="NZ_BMKB01000002.1"/>
</dbReference>
<proteinExistence type="predicted"/>
<accession>A0A916RAX6</accession>
<name>A0A916RAX6_9HYPH</name>
<evidence type="ECO:0000313" key="2">
    <source>
        <dbReference type="EMBL" id="GGA46868.1"/>
    </source>
</evidence>
<evidence type="ECO:0000256" key="1">
    <source>
        <dbReference type="SAM" id="Phobius"/>
    </source>
</evidence>